<evidence type="ECO:0000313" key="4">
    <source>
        <dbReference type="EMBL" id="CAG9317286.1"/>
    </source>
</evidence>
<dbReference type="InterPro" id="IPR002049">
    <property type="entry name" value="LE_dom"/>
</dbReference>
<organism evidence="4 5">
    <name type="scientific">Blepharisma stoltei</name>
    <dbReference type="NCBI Taxonomy" id="1481888"/>
    <lineage>
        <taxon>Eukaryota</taxon>
        <taxon>Sar</taxon>
        <taxon>Alveolata</taxon>
        <taxon>Ciliophora</taxon>
        <taxon>Postciliodesmatophora</taxon>
        <taxon>Heterotrichea</taxon>
        <taxon>Heterotrichida</taxon>
        <taxon>Blepharismidae</taxon>
        <taxon>Blepharisma</taxon>
    </lineage>
</organism>
<sequence length="2122" mass="236056">MALWILFQLLSVFACDLPDLPPLLSYFSPSFENTKHLETSGRFLAPDESLSWDLALAEDSWIRLSAEPRLHDLKISILKGSNTMLTSSAVQEEFLMISNKLGKGNYVIIVTAMNAIMSDETDQKNEKDCNLPNLFFNIAVHPYANLKELLPKSLENYAEGFPDLSDVSDTLQSFTPYSGTHSTYILDTSKIEMGDSVLNTFEFTNPEISQELKDIGLTGLWKITFSLHYDFLTGGGMGLLFSKSKTNLTKFSKLNCVKRGSCLFGRRVDKNAVTVYSGFGAGKFAITVFYAGMTLAEHDMLNSLGGKIPFSLHVNIEPIIQREDRFNCEAAHIPHSLNTPGLMDDNGFLRYSDRVIADFLNVKQATEFEISKPSVLRVITVEPSGIDIDISLKNSQGIEIGKSNAIGESEGILKELQPGKYSIEFGVLNSVINDPRHKFCETFILEIGISPNEAVRGFAEFLGMNACEDNTSDLADKFAKIGENLNSTKSKVDLSSTPGDFFRVPLKSVAKGEEVVFQSTFYLPIYAYCYFDIYSDFVINDFTISLEKRLPRENTEIVKGDTTDSLKLGKHDRRSFQGALAPGTYIFSIKSGPTSKEISYTTNDYENIDSPDNYKVLPHCGAFQLRGKLVGTTETKLKKWPCFQEDAQLFPPTLNTLDKLGVKDTPSDYLPVTKVFIPNMMAPNSYTNATNDIAFYLNSESFIRVAAESEGSPMRVALMMGKSTVISDGAPGERDVAIYGFNQILKQHQTYRLVISYYPNSKDACHTYSLLIEIAPISALTAGSSQNCNVKLPGGEIMTERFLENTGPILFGFNSPEGYSQLMNENQYEFLQSAKPLNIEIPFKITTDGALLTGHIQSDFLQSGLILQVLKEKEILEYGSFEASHRFELPAFPLTQGEYTLVLKESGKSLYKSCVKFSTSIIVEDLSLWDDIESMIRKSETCSYVDQPGSLNLVGQIQTGNLHWHKELELDVLMGATLFDFVIDEESIIRVFVVPQKEITFEINLMTAESIVESVEKATAEEFSSGLHKKIKPGSYLLEISYYSDAALPSRRLCPSFEMDLQIISMTEFNKITSIYQCSGPASLPSVFDAKTGINEFSIMHNSQAIDHSIPLEFAKDSEFEAIVAFENALSGFISLELSNENGVVARSLGIENYSELIVDLEKGSYILHIISSHGVDIPNACWPLQVSIKTSDISEELTCNGGELPPSLTSKHSKVFGGPQARDGSISFHGTFKIKDEISSEVLKISTPKSGIARIMTISNNPKVIIESAVYRDSSFKDPVAYSRNKSNIGSYIFVIKAQKTPYYLLLTYIKDKIEDSCVTYDLKIVIETTEEVENILKCKVTDHDLSKVLPKSSIDFTKEKEMYGSDNYVIFDKWMIGEKKSFPAGITSDGTENSNFMYEMTINIPVKAIVSIESTYDFLTNDLNMVLSKDDEQISKSKWESLTDDETGELMNFASIIENEELEPGQYKLVLKQAVASNHLIQRYKDIDSCFPFSFNIEYIPVFEEKKSSSYMVTLADPGHLTHHNPNEELTILIVFDSPIANAKEVGKLVSLESDQYEKITAGSLLISKNAPNKIKFKFDASKLKESTCYQLKIDEKSQTESGFQLVSDGIKHSYCTMSCICNPKANAICNEAFKCVCPEPYTGVTCHECVAGFTPSEGLCIKDKIDEPSTITEVTINVSSPMKKDELLNIFVTFSSAPHNSQKNKITAVKNNKVIIDSVYIINDLNQKIAKASSAAPLNKGETKWKFEFDSEDLAYGASYSVIIAKGSLFDDEGNEFQVATSLPQFKVEQKPNNPTIISPSMNCGPNGRNAILGKCQCDEGYAGDLCDKCDSSYERNENNKCEKIKAPEVVNPGQPIEADPNAIVISITPEGKQTIAEDSFSVAIELSQQAYTNEGLIIDKLTNSDIIAKAFVLQKLKSKKFIRPKSAASLDKKGLRWEFLFSKADLEADATYKFVQVKGVLYTNKGKIFSAPTIVPPTFVIEKGEEGNTIKCSQHGKINGSICICNEGYTGDGCYDCDTGYEKTSQNSCIMTEIRKSDETLFITNENSIWGTIFYCLGYLALGLSILYLINKYRKGRGAPKYENIEMATRNQPDEEEGIDIHSTRFDNLRSKPNIFDD</sequence>
<dbReference type="InterPro" id="IPR050440">
    <property type="entry name" value="Laminin/Netrin_ECM"/>
</dbReference>
<name>A0AAU9IR45_9CILI</name>
<reference evidence="4" key="1">
    <citation type="submission" date="2021-09" db="EMBL/GenBank/DDBJ databases">
        <authorList>
            <consortium name="AG Swart"/>
            <person name="Singh M."/>
            <person name="Singh A."/>
            <person name="Seah K."/>
            <person name="Emmerich C."/>
        </authorList>
    </citation>
    <scope>NUCLEOTIDE SEQUENCE</scope>
    <source>
        <strain evidence="4">ATCC30299</strain>
    </source>
</reference>
<evidence type="ECO:0000313" key="5">
    <source>
        <dbReference type="Proteomes" id="UP001162131"/>
    </source>
</evidence>
<protein>
    <recommendedName>
        <fullName evidence="3">Laminin EGF-like domain-containing protein</fullName>
    </recommendedName>
</protein>
<keyword evidence="2" id="KW-0472">Membrane</keyword>
<keyword evidence="2" id="KW-1133">Transmembrane helix</keyword>
<keyword evidence="2" id="KW-0812">Transmembrane</keyword>
<keyword evidence="5" id="KW-1185">Reference proteome</keyword>
<feature type="transmembrane region" description="Helical" evidence="2">
    <location>
        <begin position="2053"/>
        <end position="2074"/>
    </location>
</feature>
<dbReference type="Pfam" id="PF00053">
    <property type="entry name" value="EGF_laminin"/>
    <property type="match status" value="1"/>
</dbReference>
<comment type="caution">
    <text evidence="4">The sequence shown here is derived from an EMBL/GenBank/DDBJ whole genome shotgun (WGS) entry which is preliminary data.</text>
</comment>
<dbReference type="Proteomes" id="UP001162131">
    <property type="component" value="Unassembled WGS sequence"/>
</dbReference>
<dbReference type="CDD" id="cd00055">
    <property type="entry name" value="EGF_Lam"/>
    <property type="match status" value="1"/>
</dbReference>
<dbReference type="EMBL" id="CAJZBQ010000018">
    <property type="protein sequence ID" value="CAG9317286.1"/>
    <property type="molecule type" value="Genomic_DNA"/>
</dbReference>
<dbReference type="PANTHER" id="PTHR10574">
    <property type="entry name" value="NETRIN/LAMININ-RELATED"/>
    <property type="match status" value="1"/>
</dbReference>
<evidence type="ECO:0000256" key="2">
    <source>
        <dbReference type="SAM" id="Phobius"/>
    </source>
</evidence>
<evidence type="ECO:0000256" key="1">
    <source>
        <dbReference type="ARBA" id="ARBA00023157"/>
    </source>
</evidence>
<proteinExistence type="predicted"/>
<accession>A0AAU9IR45</accession>
<dbReference type="SUPFAM" id="SSF57184">
    <property type="entry name" value="Growth factor receptor domain"/>
    <property type="match status" value="1"/>
</dbReference>
<keyword evidence="1" id="KW-1015">Disulfide bond</keyword>
<gene>
    <name evidence="4" type="ORF">BSTOLATCC_MIC18539</name>
</gene>
<dbReference type="PANTHER" id="PTHR10574:SF406">
    <property type="entry name" value="LAMININ SUBUNIT ALPHA 5"/>
    <property type="match status" value="1"/>
</dbReference>
<dbReference type="InterPro" id="IPR009030">
    <property type="entry name" value="Growth_fac_rcpt_cys_sf"/>
</dbReference>
<evidence type="ECO:0000259" key="3">
    <source>
        <dbReference type="Pfam" id="PF00053"/>
    </source>
</evidence>
<feature type="domain" description="Laminin EGF-like" evidence="3">
    <location>
        <begin position="1815"/>
        <end position="1845"/>
    </location>
</feature>